<feature type="region of interest" description="Disordered" evidence="1">
    <location>
        <begin position="404"/>
        <end position="426"/>
    </location>
</feature>
<dbReference type="EMBL" id="KB469301">
    <property type="protein sequence ID" value="EPQ56034.1"/>
    <property type="molecule type" value="Genomic_DNA"/>
</dbReference>
<keyword evidence="2" id="KW-0812">Transmembrane</keyword>
<gene>
    <name evidence="3" type="ORF">GLOTRDRAFT_93528</name>
</gene>
<protein>
    <submittedName>
        <fullName evidence="3">Uncharacterized protein</fullName>
    </submittedName>
</protein>
<feature type="compositionally biased region" description="Polar residues" evidence="1">
    <location>
        <begin position="54"/>
        <end position="83"/>
    </location>
</feature>
<dbReference type="OMA" id="RRVMEMS"/>
<organism evidence="3 4">
    <name type="scientific">Gloeophyllum trabeum (strain ATCC 11539 / FP-39264 / Madison 617)</name>
    <name type="common">Brown rot fungus</name>
    <dbReference type="NCBI Taxonomy" id="670483"/>
    <lineage>
        <taxon>Eukaryota</taxon>
        <taxon>Fungi</taxon>
        <taxon>Dikarya</taxon>
        <taxon>Basidiomycota</taxon>
        <taxon>Agaricomycotina</taxon>
        <taxon>Agaricomycetes</taxon>
        <taxon>Gloeophyllales</taxon>
        <taxon>Gloeophyllaceae</taxon>
        <taxon>Gloeophyllum</taxon>
    </lineage>
</organism>
<accession>S7RSN0</accession>
<name>S7RSN0_GLOTA</name>
<sequence>MRLSCPRSHYGFILRHSLFGRNPEPASDTGSIIIFGPDGQASVVSPEDVGGNAPSDSQAGIPQAIQEPQDQTGGAAPQVNTTPAGGPTSEAIPTPVATSVVPESMTTGTYATTSVASHVSSALSESVVPSSGTSVSQAASTSAIISTSSLVSSTPALPLSTSSVVLAIPSSSSTPSAAAFTSASSSNNDSLYIGIALGCIAGSGVIIAFVAWLLRMRSHRRRRRLEAESPYLWQNRDRKDSFLDAGYSSKEDYLGPGYSSAMQEGDYSAYDQHLQPPPGIHLNGDSYPADILDSYSSNNSPLQPSVLSAHDRTPLQVANLMPGDVFLSSDEASRPGTSLAMLQTPSADPFSTPRQPTFNDKPRFLGLKDGGLDVPWAPSRGRMASGNAPPGDLEKGIAEKNEEDSWEPLPYPGEGQGLDTGQPTNVGEDKPTAGTNVEAWTASLRANLASVLNMAGGYLSTNASETQSQDKFTTMPSRSKRRSSQRLPGASLTRESTNRTTTSNLYTLEEVEEGTGVVHIRGVETPKPLTRPLTITKRPESAMVKSRQRAQLCVPPSGTVTRASSVYSTASATSSVFETGSRAPRLPSIPPLSRAISIRTQRGPQDTSREGSASRESIFRKESRQQARPKILTRLTSNCSATSVGSDMSRLSTAQDRLTDEEKMVQQALRDRRKKMMNMGAGRGGPAAFRMTSVRTNSSRRSRSRGRL</sequence>
<feature type="compositionally biased region" description="Polar residues" evidence="1">
    <location>
        <begin position="462"/>
        <end position="477"/>
    </location>
</feature>
<dbReference type="AlphaFoldDB" id="S7RSN0"/>
<proteinExistence type="predicted"/>
<dbReference type="STRING" id="670483.S7RSN0"/>
<evidence type="ECO:0000256" key="2">
    <source>
        <dbReference type="SAM" id="Phobius"/>
    </source>
</evidence>
<feature type="region of interest" description="Disordered" evidence="1">
    <location>
        <begin position="578"/>
        <end position="629"/>
    </location>
</feature>
<dbReference type="RefSeq" id="XP_007866036.1">
    <property type="nucleotide sequence ID" value="XM_007867845.1"/>
</dbReference>
<dbReference type="HOGENOM" id="CLU_397416_0_0_1"/>
<feature type="region of interest" description="Disordered" evidence="1">
    <location>
        <begin position="376"/>
        <end position="395"/>
    </location>
</feature>
<keyword evidence="4" id="KW-1185">Reference proteome</keyword>
<evidence type="ECO:0000313" key="3">
    <source>
        <dbReference type="EMBL" id="EPQ56034.1"/>
    </source>
</evidence>
<feature type="region of interest" description="Disordered" evidence="1">
    <location>
        <begin position="38"/>
        <end position="94"/>
    </location>
</feature>
<feature type="region of interest" description="Disordered" evidence="1">
    <location>
        <begin position="678"/>
        <end position="708"/>
    </location>
</feature>
<dbReference type="KEGG" id="gtr:GLOTRDRAFT_93528"/>
<keyword evidence="2" id="KW-0472">Membrane</keyword>
<feature type="compositionally biased region" description="Basic and acidic residues" evidence="1">
    <location>
        <begin position="607"/>
        <end position="625"/>
    </location>
</feature>
<dbReference type="GeneID" id="19309512"/>
<feature type="transmembrane region" description="Helical" evidence="2">
    <location>
        <begin position="191"/>
        <end position="214"/>
    </location>
</feature>
<evidence type="ECO:0000313" key="4">
    <source>
        <dbReference type="Proteomes" id="UP000030669"/>
    </source>
</evidence>
<feature type="compositionally biased region" description="Low complexity" evidence="1">
    <location>
        <begin position="492"/>
        <end position="503"/>
    </location>
</feature>
<feature type="compositionally biased region" description="Basic residues" evidence="1">
    <location>
        <begin position="698"/>
        <end position="708"/>
    </location>
</feature>
<feature type="region of interest" description="Disordered" evidence="1">
    <location>
        <begin position="462"/>
        <end position="503"/>
    </location>
</feature>
<dbReference type="eggNOG" id="ENOG502SWA2">
    <property type="taxonomic scope" value="Eukaryota"/>
</dbReference>
<keyword evidence="2" id="KW-1133">Transmembrane helix</keyword>
<feature type="region of interest" description="Disordered" evidence="1">
    <location>
        <begin position="344"/>
        <end position="366"/>
    </location>
</feature>
<evidence type="ECO:0000256" key="1">
    <source>
        <dbReference type="SAM" id="MobiDB-lite"/>
    </source>
</evidence>
<dbReference type="Proteomes" id="UP000030669">
    <property type="component" value="Unassembled WGS sequence"/>
</dbReference>
<dbReference type="OrthoDB" id="3061923at2759"/>
<reference evidence="3 4" key="1">
    <citation type="journal article" date="2012" name="Science">
        <title>The Paleozoic origin of enzymatic lignin decomposition reconstructed from 31 fungal genomes.</title>
        <authorList>
            <person name="Floudas D."/>
            <person name="Binder M."/>
            <person name="Riley R."/>
            <person name="Barry K."/>
            <person name="Blanchette R.A."/>
            <person name="Henrissat B."/>
            <person name="Martinez A.T."/>
            <person name="Otillar R."/>
            <person name="Spatafora J.W."/>
            <person name="Yadav J.S."/>
            <person name="Aerts A."/>
            <person name="Benoit I."/>
            <person name="Boyd A."/>
            <person name="Carlson A."/>
            <person name="Copeland A."/>
            <person name="Coutinho P.M."/>
            <person name="de Vries R.P."/>
            <person name="Ferreira P."/>
            <person name="Findley K."/>
            <person name="Foster B."/>
            <person name="Gaskell J."/>
            <person name="Glotzer D."/>
            <person name="Gorecki P."/>
            <person name="Heitman J."/>
            <person name="Hesse C."/>
            <person name="Hori C."/>
            <person name="Igarashi K."/>
            <person name="Jurgens J.A."/>
            <person name="Kallen N."/>
            <person name="Kersten P."/>
            <person name="Kohler A."/>
            <person name="Kuees U."/>
            <person name="Kumar T.K.A."/>
            <person name="Kuo A."/>
            <person name="LaButti K."/>
            <person name="Larrondo L.F."/>
            <person name="Lindquist E."/>
            <person name="Ling A."/>
            <person name="Lombard V."/>
            <person name="Lucas S."/>
            <person name="Lundell T."/>
            <person name="Martin R."/>
            <person name="McLaughlin D.J."/>
            <person name="Morgenstern I."/>
            <person name="Morin E."/>
            <person name="Murat C."/>
            <person name="Nagy L.G."/>
            <person name="Nolan M."/>
            <person name="Ohm R.A."/>
            <person name="Patyshakuliyeva A."/>
            <person name="Rokas A."/>
            <person name="Ruiz-Duenas F.J."/>
            <person name="Sabat G."/>
            <person name="Salamov A."/>
            <person name="Samejima M."/>
            <person name="Schmutz J."/>
            <person name="Slot J.C."/>
            <person name="St John F."/>
            <person name="Stenlid J."/>
            <person name="Sun H."/>
            <person name="Sun S."/>
            <person name="Syed K."/>
            <person name="Tsang A."/>
            <person name="Wiebenga A."/>
            <person name="Young D."/>
            <person name="Pisabarro A."/>
            <person name="Eastwood D.C."/>
            <person name="Martin F."/>
            <person name="Cullen D."/>
            <person name="Grigoriev I.V."/>
            <person name="Hibbett D.S."/>
        </authorList>
    </citation>
    <scope>NUCLEOTIDE SEQUENCE [LARGE SCALE GENOMIC DNA]</scope>
    <source>
        <strain evidence="3 4">ATCC 11539</strain>
    </source>
</reference>